<name>A0A842HGF9_9BACT</name>
<dbReference type="GO" id="GO:0016746">
    <property type="term" value="F:acyltransferase activity"/>
    <property type="evidence" value="ECO:0007669"/>
    <property type="project" value="UniProtKB-KW"/>
</dbReference>
<feature type="domain" description="DUF374" evidence="1">
    <location>
        <begin position="81"/>
        <end position="147"/>
    </location>
</feature>
<dbReference type="InterPro" id="IPR007172">
    <property type="entry name" value="DUF374"/>
</dbReference>
<keyword evidence="2" id="KW-0012">Acyltransferase</keyword>
<dbReference type="EMBL" id="JACHVB010000034">
    <property type="protein sequence ID" value="MBC2594716.1"/>
    <property type="molecule type" value="Genomic_DNA"/>
</dbReference>
<keyword evidence="3" id="KW-1185">Reference proteome</keyword>
<protein>
    <submittedName>
        <fullName evidence="2">Lysophospholipid acyltransferase family protein</fullName>
    </submittedName>
</protein>
<dbReference type="CDD" id="cd07983">
    <property type="entry name" value="LPLAT_DUF374-like"/>
    <property type="match status" value="1"/>
</dbReference>
<reference evidence="2 3" key="1">
    <citation type="submission" date="2020-07" db="EMBL/GenBank/DDBJ databases">
        <authorList>
            <person name="Feng X."/>
        </authorList>
    </citation>
    <scope>NUCLEOTIDE SEQUENCE [LARGE SCALE GENOMIC DNA]</scope>
    <source>
        <strain evidence="2 3">JCM31066</strain>
    </source>
</reference>
<evidence type="ECO:0000313" key="2">
    <source>
        <dbReference type="EMBL" id="MBC2594716.1"/>
    </source>
</evidence>
<keyword evidence="2" id="KW-0808">Transferase</keyword>
<dbReference type="Pfam" id="PF04028">
    <property type="entry name" value="DUF374"/>
    <property type="match status" value="1"/>
</dbReference>
<accession>A0A842HGF9</accession>
<gene>
    <name evidence="2" type="ORF">H5P28_10635</name>
</gene>
<comment type="caution">
    <text evidence="2">The sequence shown here is derived from an EMBL/GenBank/DDBJ whole genome shotgun (WGS) entry which is preliminary data.</text>
</comment>
<organism evidence="2 3">
    <name type="scientific">Ruficoccus amylovorans</name>
    <dbReference type="NCBI Taxonomy" id="1804625"/>
    <lineage>
        <taxon>Bacteria</taxon>
        <taxon>Pseudomonadati</taxon>
        <taxon>Verrucomicrobiota</taxon>
        <taxon>Opitutia</taxon>
        <taxon>Puniceicoccales</taxon>
        <taxon>Cerasicoccaceae</taxon>
        <taxon>Ruficoccus</taxon>
    </lineage>
</organism>
<evidence type="ECO:0000313" key="3">
    <source>
        <dbReference type="Proteomes" id="UP000546464"/>
    </source>
</evidence>
<sequence>MNARTLANQENKERREVQRVSGWERLALGLGCLLLKLWLRSLRMRADEHTRKVLGNRKSGVEMLWHNQLFMTPEMARRYMFYPGRRIHALISGSKDGAWLAGVFEAVNVVPIRGSSSWRGTEALREIVRILKDGEDVGITPDGPRGPCYSVQKGALMAAKMARTPVTLIAMNPSRAWRLKSWDRFYIPVPFTRVEVKAVGFSDYEALVKEANAEEPAAYVRRRLLELSGIPDWKPES</sequence>
<dbReference type="RefSeq" id="WP_185675685.1">
    <property type="nucleotide sequence ID" value="NZ_JACHVB010000034.1"/>
</dbReference>
<dbReference type="Proteomes" id="UP000546464">
    <property type="component" value="Unassembled WGS sequence"/>
</dbReference>
<proteinExistence type="predicted"/>
<dbReference type="AlphaFoldDB" id="A0A842HGF9"/>
<evidence type="ECO:0000259" key="1">
    <source>
        <dbReference type="Pfam" id="PF04028"/>
    </source>
</evidence>